<reference evidence="6 7" key="1">
    <citation type="submission" date="2023-01" db="EMBL/GenBank/DDBJ databases">
        <title>Analysis of 21 Apiospora genomes using comparative genomics revels a genus with tremendous synthesis potential of carbohydrate active enzymes and secondary metabolites.</title>
        <authorList>
            <person name="Sorensen T."/>
        </authorList>
    </citation>
    <scope>NUCLEOTIDE SEQUENCE [LARGE SCALE GENOMIC DNA]</scope>
    <source>
        <strain evidence="6 7">CBS 83171</strain>
    </source>
</reference>
<keyword evidence="3 6" id="KW-0032">Aminotransferase</keyword>
<keyword evidence="7" id="KW-1185">Reference proteome</keyword>
<evidence type="ECO:0000256" key="2">
    <source>
        <dbReference type="ARBA" id="ARBA00009320"/>
    </source>
</evidence>
<dbReference type="Gene3D" id="3.30.470.10">
    <property type="match status" value="1"/>
</dbReference>
<gene>
    <name evidence="6" type="ORF">PG996_006269</name>
</gene>
<dbReference type="Proteomes" id="UP001446871">
    <property type="component" value="Unassembled WGS sequence"/>
</dbReference>
<dbReference type="InterPro" id="IPR043132">
    <property type="entry name" value="BCAT-like_C"/>
</dbReference>
<dbReference type="SUPFAM" id="SSF56752">
    <property type="entry name" value="D-aminoacid aminotransferase-like PLP-dependent enzymes"/>
    <property type="match status" value="1"/>
</dbReference>
<evidence type="ECO:0000313" key="6">
    <source>
        <dbReference type="EMBL" id="KAK8072921.1"/>
    </source>
</evidence>
<accession>A0ABR1VRJ8</accession>
<dbReference type="Pfam" id="PF01063">
    <property type="entry name" value="Aminotran_4"/>
    <property type="match status" value="1"/>
</dbReference>
<evidence type="ECO:0000256" key="1">
    <source>
        <dbReference type="ARBA" id="ARBA00001933"/>
    </source>
</evidence>
<dbReference type="InterPro" id="IPR005786">
    <property type="entry name" value="B_amino_transII"/>
</dbReference>
<evidence type="ECO:0000256" key="4">
    <source>
        <dbReference type="ARBA" id="ARBA00022679"/>
    </source>
</evidence>
<dbReference type="InterPro" id="IPR036038">
    <property type="entry name" value="Aminotransferase-like"/>
</dbReference>
<keyword evidence="4" id="KW-0808">Transferase</keyword>
<organism evidence="6 7">
    <name type="scientific">Apiospora saccharicola</name>
    <dbReference type="NCBI Taxonomy" id="335842"/>
    <lineage>
        <taxon>Eukaryota</taxon>
        <taxon>Fungi</taxon>
        <taxon>Dikarya</taxon>
        <taxon>Ascomycota</taxon>
        <taxon>Pezizomycotina</taxon>
        <taxon>Sordariomycetes</taxon>
        <taxon>Xylariomycetidae</taxon>
        <taxon>Amphisphaeriales</taxon>
        <taxon>Apiosporaceae</taxon>
        <taxon>Apiospora</taxon>
    </lineage>
</organism>
<comment type="similarity">
    <text evidence="2">Belongs to the class-IV pyridoxal-phosphate-dependent aminotransferase family.</text>
</comment>
<evidence type="ECO:0000256" key="5">
    <source>
        <dbReference type="ARBA" id="ARBA00022898"/>
    </source>
</evidence>
<dbReference type="Gene3D" id="3.20.10.10">
    <property type="entry name" value="D-amino Acid Aminotransferase, subunit A, domain 2"/>
    <property type="match status" value="1"/>
</dbReference>
<dbReference type="EMBL" id="JAQQWM010000003">
    <property type="protein sequence ID" value="KAK8072921.1"/>
    <property type="molecule type" value="Genomic_DNA"/>
</dbReference>
<name>A0ABR1VRJ8_9PEZI</name>
<evidence type="ECO:0000256" key="3">
    <source>
        <dbReference type="ARBA" id="ARBA00022576"/>
    </source>
</evidence>
<dbReference type="PANTHER" id="PTHR42825">
    <property type="entry name" value="AMINO ACID AMINOTRANSFERASE"/>
    <property type="match status" value="1"/>
</dbReference>
<dbReference type="PANTHER" id="PTHR42825:SF2">
    <property type="entry name" value="BRANCHED-CHAIN-AMINO-ACID AMINOTRANSFERASE 3, CHLOROPLASTIC-RELATED"/>
    <property type="match status" value="1"/>
</dbReference>
<dbReference type="PIRSF" id="PIRSF006468">
    <property type="entry name" value="BCAT1"/>
    <property type="match status" value="1"/>
</dbReference>
<protein>
    <submittedName>
        <fullName evidence="6">Branched-chain amino acid aminotransferase</fullName>
    </submittedName>
</protein>
<dbReference type="InterPro" id="IPR043131">
    <property type="entry name" value="BCAT-like_N"/>
</dbReference>
<dbReference type="InterPro" id="IPR001544">
    <property type="entry name" value="Aminotrans_IV"/>
</dbReference>
<evidence type="ECO:0000313" key="7">
    <source>
        <dbReference type="Proteomes" id="UP001446871"/>
    </source>
</evidence>
<keyword evidence="5" id="KW-0663">Pyridoxal phosphate</keyword>
<comment type="cofactor">
    <cofactor evidence="1">
        <name>pyridoxal 5'-phosphate</name>
        <dbReference type="ChEBI" id="CHEBI:597326"/>
    </cofactor>
</comment>
<dbReference type="GO" id="GO:0008483">
    <property type="term" value="F:transaminase activity"/>
    <property type="evidence" value="ECO:0007669"/>
    <property type="project" value="UniProtKB-KW"/>
</dbReference>
<comment type="caution">
    <text evidence="6">The sequence shown here is derived from an EMBL/GenBank/DDBJ whole genome shotgun (WGS) entry which is preliminary data.</text>
</comment>
<sequence length="407" mass="43938">MATNTALPGSSTDWENFPPTQFVPIHGHIEARFRLSTGTWSTPTLVSGTDISVSGLSPGLNYGQQCYEGMKAFRQAAAGGPRGREKERIVIFRPEFHADRMARSAASVCLPPPPQELFLECVRQAVAANAEFVPPADSDSAFLYIRPVLFGSSTSLWGLGDEVILAVYVQPARPHHGQQALKAVVSDDFDRSAPRGMGKYKVGGNYAPVWRHIGKASKMGYGIVLHLDSATHSCVEEFSTSAFLGHRISADGQHVLVVPDAENAMESTTSKSLATLAQQEGWIVETNKLPLSSLKDLDEVVACGTAASAVPIESIERLSTGEKFAFPDVHQAWNLAGLATRMSDIQRGRADDREGWCWEVTGFPEEGCANTDDASLPKSNGLESFFPWRPLLAMLSSFGTSSKVPAA</sequence>
<proteinExistence type="inferred from homology"/>